<feature type="domain" description="Protein kinase" evidence="7">
    <location>
        <begin position="64"/>
        <end position="130"/>
    </location>
</feature>
<dbReference type="PROSITE" id="PS00107">
    <property type="entry name" value="PROTEIN_KINASE_ATP"/>
    <property type="match status" value="1"/>
</dbReference>
<dbReference type="SUPFAM" id="SSF56112">
    <property type="entry name" value="Protein kinase-like (PK-like)"/>
    <property type="match status" value="1"/>
</dbReference>
<dbReference type="PANTHER" id="PTHR46485">
    <property type="entry name" value="LIM DOMAIN KINASE 1"/>
    <property type="match status" value="1"/>
</dbReference>
<dbReference type="Proteomes" id="UP000271098">
    <property type="component" value="Unassembled WGS sequence"/>
</dbReference>
<evidence type="ECO:0000256" key="4">
    <source>
        <dbReference type="ARBA" id="ARBA00022777"/>
    </source>
</evidence>
<keyword evidence="9" id="KW-1185">Reference proteome</keyword>
<evidence type="ECO:0000259" key="7">
    <source>
        <dbReference type="PROSITE" id="PS50011"/>
    </source>
</evidence>
<dbReference type="Gene3D" id="3.30.200.20">
    <property type="entry name" value="Phosphorylase Kinase, domain 1"/>
    <property type="match status" value="1"/>
</dbReference>
<dbReference type="PROSITE" id="PS50011">
    <property type="entry name" value="PROTEIN_KINASE_DOM"/>
    <property type="match status" value="1"/>
</dbReference>
<gene>
    <name evidence="8" type="ORF">GPUH_LOCUS12485</name>
</gene>
<sequence length="130" mass="14690">MRKLSIFESFLKLIGTGGHDAADDSQCWSDCGANGEVQDRRAPGPTSCVFLEMALKRLYAKEDFDVLECLGEGFFGDVYKVRHRVTEEVMVLKVGKERQRENRAQVKADVLKEVDVLNKLTSHPNLLAFR</sequence>
<dbReference type="GO" id="GO:0005634">
    <property type="term" value="C:nucleus"/>
    <property type="evidence" value="ECO:0007669"/>
    <property type="project" value="TreeGrafter"/>
</dbReference>
<reference evidence="8 9" key="2">
    <citation type="submission" date="2018-11" db="EMBL/GenBank/DDBJ databases">
        <authorList>
            <consortium name="Pathogen Informatics"/>
        </authorList>
    </citation>
    <scope>NUCLEOTIDE SEQUENCE [LARGE SCALE GENOMIC DNA]</scope>
</reference>
<evidence type="ECO:0000256" key="3">
    <source>
        <dbReference type="ARBA" id="ARBA00022741"/>
    </source>
</evidence>
<evidence type="ECO:0000313" key="10">
    <source>
        <dbReference type="WBParaSite" id="GPUH_0001249901-mRNA-1"/>
    </source>
</evidence>
<evidence type="ECO:0000256" key="6">
    <source>
        <dbReference type="PROSITE-ProRule" id="PRU10141"/>
    </source>
</evidence>
<evidence type="ECO:0000256" key="1">
    <source>
        <dbReference type="ARBA" id="ARBA00022527"/>
    </source>
</evidence>
<dbReference type="PANTHER" id="PTHR46485:SF5">
    <property type="entry name" value="CENTER DIVIDER, ISOFORM A"/>
    <property type="match status" value="1"/>
</dbReference>
<dbReference type="InterPro" id="IPR000719">
    <property type="entry name" value="Prot_kinase_dom"/>
</dbReference>
<organism evidence="10">
    <name type="scientific">Gongylonema pulchrum</name>
    <dbReference type="NCBI Taxonomy" id="637853"/>
    <lineage>
        <taxon>Eukaryota</taxon>
        <taxon>Metazoa</taxon>
        <taxon>Ecdysozoa</taxon>
        <taxon>Nematoda</taxon>
        <taxon>Chromadorea</taxon>
        <taxon>Rhabditida</taxon>
        <taxon>Spirurina</taxon>
        <taxon>Spiruromorpha</taxon>
        <taxon>Spiruroidea</taxon>
        <taxon>Gongylonematidae</taxon>
        <taxon>Gongylonema</taxon>
    </lineage>
</organism>
<dbReference type="GO" id="GO:0005524">
    <property type="term" value="F:ATP binding"/>
    <property type="evidence" value="ECO:0007669"/>
    <property type="project" value="UniProtKB-UniRule"/>
</dbReference>
<dbReference type="GO" id="GO:0004674">
    <property type="term" value="F:protein serine/threonine kinase activity"/>
    <property type="evidence" value="ECO:0007669"/>
    <property type="project" value="UniProtKB-KW"/>
</dbReference>
<evidence type="ECO:0000313" key="8">
    <source>
        <dbReference type="EMBL" id="VDN20532.1"/>
    </source>
</evidence>
<keyword evidence="2" id="KW-0808">Transferase</keyword>
<keyword evidence="1" id="KW-0723">Serine/threonine-protein kinase</keyword>
<keyword evidence="4" id="KW-0418">Kinase</keyword>
<dbReference type="InterPro" id="IPR050940">
    <property type="entry name" value="Actin_reg-Ser/Thr_kinase"/>
</dbReference>
<evidence type="ECO:0000313" key="9">
    <source>
        <dbReference type="Proteomes" id="UP000271098"/>
    </source>
</evidence>
<reference evidence="10" key="1">
    <citation type="submission" date="2016-06" db="UniProtKB">
        <authorList>
            <consortium name="WormBaseParasite"/>
        </authorList>
    </citation>
    <scope>IDENTIFICATION</scope>
</reference>
<dbReference type="OrthoDB" id="20134at2759"/>
<dbReference type="GO" id="GO:0005737">
    <property type="term" value="C:cytoplasm"/>
    <property type="evidence" value="ECO:0007669"/>
    <property type="project" value="TreeGrafter"/>
</dbReference>
<dbReference type="EMBL" id="UYRT01079349">
    <property type="protein sequence ID" value="VDN20532.1"/>
    <property type="molecule type" value="Genomic_DNA"/>
</dbReference>
<dbReference type="WBParaSite" id="GPUH_0001249901-mRNA-1">
    <property type="protein sequence ID" value="GPUH_0001249901-mRNA-1"/>
    <property type="gene ID" value="GPUH_0001249901"/>
</dbReference>
<evidence type="ECO:0000256" key="5">
    <source>
        <dbReference type="ARBA" id="ARBA00022840"/>
    </source>
</evidence>
<evidence type="ECO:0000256" key="2">
    <source>
        <dbReference type="ARBA" id="ARBA00022679"/>
    </source>
</evidence>
<feature type="binding site" evidence="6">
    <location>
        <position position="93"/>
    </location>
    <ligand>
        <name>ATP</name>
        <dbReference type="ChEBI" id="CHEBI:30616"/>
    </ligand>
</feature>
<accession>A0A183DUU4</accession>
<name>A0A183DUU4_9BILA</name>
<keyword evidence="5 6" id="KW-0067">ATP-binding</keyword>
<dbReference type="InterPro" id="IPR017441">
    <property type="entry name" value="Protein_kinase_ATP_BS"/>
</dbReference>
<dbReference type="AlphaFoldDB" id="A0A183DUU4"/>
<dbReference type="Pfam" id="PF00069">
    <property type="entry name" value="Pkinase"/>
    <property type="match status" value="1"/>
</dbReference>
<keyword evidence="3 6" id="KW-0547">Nucleotide-binding</keyword>
<dbReference type="InterPro" id="IPR011009">
    <property type="entry name" value="Kinase-like_dom_sf"/>
</dbReference>
<dbReference type="GO" id="GO:0030036">
    <property type="term" value="P:actin cytoskeleton organization"/>
    <property type="evidence" value="ECO:0007669"/>
    <property type="project" value="TreeGrafter"/>
</dbReference>
<proteinExistence type="predicted"/>
<protein>
    <submittedName>
        <fullName evidence="10">Protein kinase domain-containing protein</fullName>
    </submittedName>
</protein>